<feature type="region of interest" description="Disordered" evidence="3">
    <location>
        <begin position="248"/>
        <end position="279"/>
    </location>
</feature>
<reference evidence="5" key="1">
    <citation type="submission" date="2023-02" db="EMBL/GenBank/DDBJ databases">
        <title>Actinomadura rubrobrunea NBRC 14622.</title>
        <authorList>
            <person name="Ichikawa N."/>
            <person name="Sato H."/>
            <person name="Tonouchi N."/>
        </authorList>
    </citation>
    <scope>NUCLEOTIDE SEQUENCE</scope>
    <source>
        <strain evidence="5">NBRC 14622</strain>
    </source>
</reference>
<evidence type="ECO:0000256" key="2">
    <source>
        <dbReference type="ARBA" id="ARBA00022840"/>
    </source>
</evidence>
<dbReference type="RefSeq" id="WP_067917107.1">
    <property type="nucleotide sequence ID" value="NZ_BSRZ01000001.1"/>
</dbReference>
<comment type="caution">
    <text evidence="5">The sequence shown here is derived from an EMBL/GenBank/DDBJ whole genome shotgun (WGS) entry which is preliminary data.</text>
</comment>
<dbReference type="CDD" id="cd03216">
    <property type="entry name" value="ABC_Carb_Monos_I"/>
    <property type="match status" value="1"/>
</dbReference>
<dbReference type="InterPro" id="IPR003439">
    <property type="entry name" value="ABC_transporter-like_ATP-bd"/>
</dbReference>
<dbReference type="SMART" id="SM00382">
    <property type="entry name" value="AAA"/>
    <property type="match status" value="1"/>
</dbReference>
<dbReference type="PANTHER" id="PTHR43790">
    <property type="entry name" value="CARBOHYDRATE TRANSPORT ATP-BINDING PROTEIN MG119-RELATED"/>
    <property type="match status" value="1"/>
</dbReference>
<name>A0A9W6PTE4_9ACTN</name>
<proteinExistence type="predicted"/>
<keyword evidence="1" id="KW-0547">Nucleotide-binding</keyword>
<evidence type="ECO:0000313" key="6">
    <source>
        <dbReference type="Proteomes" id="UP001165124"/>
    </source>
</evidence>
<dbReference type="SUPFAM" id="SSF52540">
    <property type="entry name" value="P-loop containing nucleoside triphosphate hydrolases"/>
    <property type="match status" value="1"/>
</dbReference>
<dbReference type="AlphaFoldDB" id="A0A9W6PTE4"/>
<evidence type="ECO:0000313" key="5">
    <source>
        <dbReference type="EMBL" id="GLW62713.1"/>
    </source>
</evidence>
<sequence>MSTVTPVLDLRGVHKSFGPVAVLHDVDFVAYPGEVTALVGDNGAGKTTLVKCIAGIVRLDRGQYLFEGRPVRITTPREASALGIEVVHQDLALCDNLDIVQNMFLGRERRRGMVLDEAEMEEVAADILAGLSVRMSGSVRQPVWALSGGQRQTVAIARAVLGDSKVVILDEPSSALGVTQTRQVLELVRRLADRGMAVVLISHNMNDVFAVSDRIAALYLGRMVAQVRTADVTHAQVVELITAGRSETLEARRDGRPGGRRSAGPLRAGAVPEAAEPPA</sequence>
<evidence type="ECO:0000256" key="3">
    <source>
        <dbReference type="SAM" id="MobiDB-lite"/>
    </source>
</evidence>
<protein>
    <submittedName>
        <fullName evidence="5">Sugar ABC transporter ATP-binding protein</fullName>
    </submittedName>
</protein>
<dbReference type="InterPro" id="IPR050107">
    <property type="entry name" value="ABC_carbohydrate_import_ATPase"/>
</dbReference>
<dbReference type="Proteomes" id="UP001165124">
    <property type="component" value="Unassembled WGS sequence"/>
</dbReference>
<dbReference type="InterPro" id="IPR003593">
    <property type="entry name" value="AAA+_ATPase"/>
</dbReference>
<dbReference type="PROSITE" id="PS50893">
    <property type="entry name" value="ABC_TRANSPORTER_2"/>
    <property type="match status" value="1"/>
</dbReference>
<evidence type="ECO:0000256" key="1">
    <source>
        <dbReference type="ARBA" id="ARBA00022741"/>
    </source>
</evidence>
<feature type="domain" description="ABC transporter" evidence="4">
    <location>
        <begin position="8"/>
        <end position="245"/>
    </location>
</feature>
<organism evidence="5 6">
    <name type="scientific">Actinomadura rubrobrunea</name>
    <dbReference type="NCBI Taxonomy" id="115335"/>
    <lineage>
        <taxon>Bacteria</taxon>
        <taxon>Bacillati</taxon>
        <taxon>Actinomycetota</taxon>
        <taxon>Actinomycetes</taxon>
        <taxon>Streptosporangiales</taxon>
        <taxon>Thermomonosporaceae</taxon>
        <taxon>Actinomadura</taxon>
    </lineage>
</organism>
<dbReference type="PANTHER" id="PTHR43790:SF8">
    <property type="entry name" value="SUGAR ABC TRANSPORTER ATP-BINDING PROTEIN"/>
    <property type="match status" value="1"/>
</dbReference>
<evidence type="ECO:0000259" key="4">
    <source>
        <dbReference type="PROSITE" id="PS50893"/>
    </source>
</evidence>
<feature type="compositionally biased region" description="Basic and acidic residues" evidence="3">
    <location>
        <begin position="248"/>
        <end position="257"/>
    </location>
</feature>
<dbReference type="GO" id="GO:0016887">
    <property type="term" value="F:ATP hydrolysis activity"/>
    <property type="evidence" value="ECO:0007669"/>
    <property type="project" value="InterPro"/>
</dbReference>
<keyword evidence="6" id="KW-1185">Reference proteome</keyword>
<accession>A0A9W6PTE4</accession>
<dbReference type="Gene3D" id="3.40.50.300">
    <property type="entry name" value="P-loop containing nucleotide triphosphate hydrolases"/>
    <property type="match status" value="1"/>
</dbReference>
<dbReference type="EMBL" id="BSRZ01000001">
    <property type="protein sequence ID" value="GLW62713.1"/>
    <property type="molecule type" value="Genomic_DNA"/>
</dbReference>
<dbReference type="InterPro" id="IPR027417">
    <property type="entry name" value="P-loop_NTPase"/>
</dbReference>
<keyword evidence="2 5" id="KW-0067">ATP-binding</keyword>
<dbReference type="Pfam" id="PF00005">
    <property type="entry name" value="ABC_tran"/>
    <property type="match status" value="1"/>
</dbReference>
<dbReference type="GO" id="GO:0005524">
    <property type="term" value="F:ATP binding"/>
    <property type="evidence" value="ECO:0007669"/>
    <property type="project" value="UniProtKB-KW"/>
</dbReference>
<gene>
    <name evidence="5" type="ORF">Arub01_09570</name>
</gene>